<evidence type="ECO:0000256" key="1">
    <source>
        <dbReference type="ARBA" id="ARBA00001971"/>
    </source>
</evidence>
<dbReference type="InterPro" id="IPR002401">
    <property type="entry name" value="Cyt_P450_E_grp-I"/>
</dbReference>
<evidence type="ECO:0000256" key="8">
    <source>
        <dbReference type="ARBA" id="ARBA00022989"/>
    </source>
</evidence>
<evidence type="ECO:0000256" key="12">
    <source>
        <dbReference type="ARBA" id="ARBA00023136"/>
    </source>
</evidence>
<dbReference type="OrthoDB" id="2789670at2759"/>
<dbReference type="InterPro" id="IPR017972">
    <property type="entry name" value="Cyt_P450_CS"/>
</dbReference>
<dbReference type="PRINTS" id="PR00385">
    <property type="entry name" value="P450"/>
</dbReference>
<keyword evidence="11 14" id="KW-0503">Monooxygenase</keyword>
<keyword evidence="6 15" id="KW-0812">Transmembrane</keyword>
<dbReference type="Pfam" id="PF00067">
    <property type="entry name" value="p450"/>
    <property type="match status" value="1"/>
</dbReference>
<dbReference type="RefSeq" id="XP_040761323.1">
    <property type="nucleotide sequence ID" value="XM_040913905.1"/>
</dbReference>
<evidence type="ECO:0000256" key="9">
    <source>
        <dbReference type="ARBA" id="ARBA00023002"/>
    </source>
</evidence>
<comment type="pathway">
    <text evidence="3">Secondary metabolite biosynthesis.</text>
</comment>
<dbReference type="InterPro" id="IPR001128">
    <property type="entry name" value="Cyt_P450"/>
</dbReference>
<dbReference type="GO" id="GO:0016705">
    <property type="term" value="F:oxidoreductase activity, acting on paired donors, with incorporation or reduction of molecular oxygen"/>
    <property type="evidence" value="ECO:0007669"/>
    <property type="project" value="InterPro"/>
</dbReference>
<gene>
    <name evidence="16" type="ORF">LAESUDRAFT_787844</name>
</gene>
<keyword evidence="7 13" id="KW-0479">Metal-binding</keyword>
<dbReference type="PANTHER" id="PTHR46300:SF7">
    <property type="entry name" value="P450, PUTATIVE (EUROFUNG)-RELATED"/>
    <property type="match status" value="1"/>
</dbReference>
<evidence type="ECO:0000313" key="17">
    <source>
        <dbReference type="Proteomes" id="UP000076871"/>
    </source>
</evidence>
<keyword evidence="12 15" id="KW-0472">Membrane</keyword>
<protein>
    <submittedName>
        <fullName evidence="16">Cytochrome P450</fullName>
    </submittedName>
</protein>
<dbReference type="GO" id="GO:0020037">
    <property type="term" value="F:heme binding"/>
    <property type="evidence" value="ECO:0007669"/>
    <property type="project" value="InterPro"/>
</dbReference>
<feature type="binding site" description="axial binding residue" evidence="13">
    <location>
        <position position="468"/>
    </location>
    <ligand>
        <name>heme</name>
        <dbReference type="ChEBI" id="CHEBI:30413"/>
    </ligand>
    <ligandPart>
        <name>Fe</name>
        <dbReference type="ChEBI" id="CHEBI:18248"/>
    </ligandPart>
</feature>
<reference evidence="16 17" key="1">
    <citation type="journal article" date="2016" name="Mol. Biol. Evol.">
        <title>Comparative Genomics of Early-Diverging Mushroom-Forming Fungi Provides Insights into the Origins of Lignocellulose Decay Capabilities.</title>
        <authorList>
            <person name="Nagy L.G."/>
            <person name="Riley R."/>
            <person name="Tritt A."/>
            <person name="Adam C."/>
            <person name="Daum C."/>
            <person name="Floudas D."/>
            <person name="Sun H."/>
            <person name="Yadav J.S."/>
            <person name="Pangilinan J."/>
            <person name="Larsson K.H."/>
            <person name="Matsuura K."/>
            <person name="Barry K."/>
            <person name="Labutti K."/>
            <person name="Kuo R."/>
            <person name="Ohm R.A."/>
            <person name="Bhattacharya S.S."/>
            <person name="Shirouzu T."/>
            <person name="Yoshinaga Y."/>
            <person name="Martin F.M."/>
            <person name="Grigoriev I.V."/>
            <person name="Hibbett D.S."/>
        </authorList>
    </citation>
    <scope>NUCLEOTIDE SEQUENCE [LARGE SCALE GENOMIC DNA]</scope>
    <source>
        <strain evidence="16 17">93-53</strain>
    </source>
</reference>
<organism evidence="16 17">
    <name type="scientific">Laetiporus sulphureus 93-53</name>
    <dbReference type="NCBI Taxonomy" id="1314785"/>
    <lineage>
        <taxon>Eukaryota</taxon>
        <taxon>Fungi</taxon>
        <taxon>Dikarya</taxon>
        <taxon>Basidiomycota</taxon>
        <taxon>Agaricomycotina</taxon>
        <taxon>Agaricomycetes</taxon>
        <taxon>Polyporales</taxon>
        <taxon>Laetiporus</taxon>
    </lineage>
</organism>
<evidence type="ECO:0000256" key="6">
    <source>
        <dbReference type="ARBA" id="ARBA00022692"/>
    </source>
</evidence>
<evidence type="ECO:0000256" key="15">
    <source>
        <dbReference type="SAM" id="Phobius"/>
    </source>
</evidence>
<evidence type="ECO:0000256" key="4">
    <source>
        <dbReference type="ARBA" id="ARBA00010617"/>
    </source>
</evidence>
<proteinExistence type="inferred from homology"/>
<dbReference type="PRINTS" id="PR00463">
    <property type="entry name" value="EP450I"/>
</dbReference>
<dbReference type="Gene3D" id="1.10.630.10">
    <property type="entry name" value="Cytochrome P450"/>
    <property type="match status" value="1"/>
</dbReference>
<dbReference type="InterPro" id="IPR050364">
    <property type="entry name" value="Cytochrome_P450_fung"/>
</dbReference>
<dbReference type="InParanoid" id="A0A165CWG5"/>
<dbReference type="SUPFAM" id="SSF48264">
    <property type="entry name" value="Cytochrome P450"/>
    <property type="match status" value="1"/>
</dbReference>
<keyword evidence="17" id="KW-1185">Reference proteome</keyword>
<keyword evidence="5 13" id="KW-0349">Heme</keyword>
<evidence type="ECO:0000256" key="10">
    <source>
        <dbReference type="ARBA" id="ARBA00023004"/>
    </source>
</evidence>
<evidence type="ECO:0000256" key="14">
    <source>
        <dbReference type="RuleBase" id="RU000461"/>
    </source>
</evidence>
<keyword evidence="9 14" id="KW-0560">Oxidoreductase</keyword>
<feature type="transmembrane region" description="Helical" evidence="15">
    <location>
        <begin position="12"/>
        <end position="31"/>
    </location>
</feature>
<dbReference type="GO" id="GO:0005506">
    <property type="term" value="F:iron ion binding"/>
    <property type="evidence" value="ECO:0007669"/>
    <property type="project" value="InterPro"/>
</dbReference>
<evidence type="ECO:0000313" key="16">
    <source>
        <dbReference type="EMBL" id="KZT03583.1"/>
    </source>
</evidence>
<evidence type="ECO:0000256" key="2">
    <source>
        <dbReference type="ARBA" id="ARBA00004167"/>
    </source>
</evidence>
<evidence type="ECO:0000256" key="7">
    <source>
        <dbReference type="ARBA" id="ARBA00022723"/>
    </source>
</evidence>
<dbReference type="PANTHER" id="PTHR46300">
    <property type="entry name" value="P450, PUTATIVE (EUROFUNG)-RELATED-RELATED"/>
    <property type="match status" value="1"/>
</dbReference>
<evidence type="ECO:0000256" key="13">
    <source>
        <dbReference type="PIRSR" id="PIRSR602401-1"/>
    </source>
</evidence>
<dbReference type="AlphaFoldDB" id="A0A165CWG5"/>
<dbReference type="GO" id="GO:0016020">
    <property type="term" value="C:membrane"/>
    <property type="evidence" value="ECO:0007669"/>
    <property type="project" value="UniProtKB-SubCell"/>
</dbReference>
<dbReference type="GO" id="GO:0004497">
    <property type="term" value="F:monooxygenase activity"/>
    <property type="evidence" value="ECO:0007669"/>
    <property type="project" value="UniProtKB-KW"/>
</dbReference>
<comment type="similarity">
    <text evidence="4 14">Belongs to the cytochrome P450 family.</text>
</comment>
<comment type="subcellular location">
    <subcellularLocation>
        <location evidence="2">Membrane</location>
        <topology evidence="2">Single-pass membrane protein</topology>
    </subcellularLocation>
</comment>
<keyword evidence="10 13" id="KW-0408">Iron</keyword>
<accession>A0A165CWG5</accession>
<evidence type="ECO:0000256" key="5">
    <source>
        <dbReference type="ARBA" id="ARBA00022617"/>
    </source>
</evidence>
<comment type="cofactor">
    <cofactor evidence="1 13">
        <name>heme</name>
        <dbReference type="ChEBI" id="CHEBI:30413"/>
    </cofactor>
</comment>
<name>A0A165CWG5_9APHY</name>
<dbReference type="InterPro" id="IPR036396">
    <property type="entry name" value="Cyt_P450_sf"/>
</dbReference>
<evidence type="ECO:0000256" key="11">
    <source>
        <dbReference type="ARBA" id="ARBA00023033"/>
    </source>
</evidence>
<dbReference type="PROSITE" id="PS00086">
    <property type="entry name" value="CYTOCHROME_P450"/>
    <property type="match status" value="1"/>
</dbReference>
<dbReference type="Proteomes" id="UP000076871">
    <property type="component" value="Unassembled WGS sequence"/>
</dbReference>
<sequence length="543" mass="60767">MVSNAVLTDTAPPPSVVLILSLSAFVLYLTWTGYKRASQLPPGPKGLPLLGNVHQLPQDYQERTFGHWAQTYGDIFTAWFFRRPALVISSADIARDLMEKRSAVYSDRPRFVYMAELIGWKAVFVLNTTDLNWRKHRKWLHSYISEKAALIKWRQSQQREAVILLRNLLQDPTRHDSHFQRYMGGIIMEIAYGHIVTSPDDKYIHHADLVMQAVAKHGSPGATPVDLVPALKYLPTWFPGAGFKRTALAAHEALRKMLDEPFEMVENAMASGVESKSFTASIIEEVARQGPLADDDKEAIKEVAAMLHGGKSNLLHSSLELFTDNYSTAGTDTTGATLDTFLLAMVLFPDVHKKAQEEIDLVIGNDRLPNFNDRSSLPYLEAVVKETYRWHTVGPLGVPHQAISDGEYRGYHIAKGTTIIPNVWAMTQDPRDYPEPQIFRPERFLAKNSKTNARDPREYSFGFGRRICPGKDLADSSVWLAIAYIAAALDISKARDDAGREITPPAAFNSGFISHPVHFPCEIRPRSGEASSLMAEHSERDGT</sequence>
<dbReference type="GeneID" id="63830933"/>
<dbReference type="EMBL" id="KV427643">
    <property type="protein sequence ID" value="KZT03583.1"/>
    <property type="molecule type" value="Genomic_DNA"/>
</dbReference>
<dbReference type="STRING" id="1314785.A0A165CWG5"/>
<evidence type="ECO:0000256" key="3">
    <source>
        <dbReference type="ARBA" id="ARBA00005179"/>
    </source>
</evidence>
<dbReference type="CDD" id="cd11065">
    <property type="entry name" value="CYP64-like"/>
    <property type="match status" value="1"/>
</dbReference>
<keyword evidence="8 15" id="KW-1133">Transmembrane helix</keyword>